<gene>
    <name evidence="3" type="ORF">SAMN05192534_101385</name>
</gene>
<organism evidence="3 4">
    <name type="scientific">Alteribacillus persepolensis</name>
    <dbReference type="NCBI Taxonomy" id="568899"/>
    <lineage>
        <taxon>Bacteria</taxon>
        <taxon>Bacillati</taxon>
        <taxon>Bacillota</taxon>
        <taxon>Bacilli</taxon>
        <taxon>Bacillales</taxon>
        <taxon>Bacillaceae</taxon>
        <taxon>Alteribacillus</taxon>
    </lineage>
</organism>
<dbReference type="EMBL" id="FNDK01000001">
    <property type="protein sequence ID" value="SDH03187.1"/>
    <property type="molecule type" value="Genomic_DNA"/>
</dbReference>
<dbReference type="Proteomes" id="UP000199163">
    <property type="component" value="Unassembled WGS sequence"/>
</dbReference>
<name>A0A1G7Z3H9_9BACI</name>
<evidence type="ECO:0000313" key="4">
    <source>
        <dbReference type="Proteomes" id="UP000199163"/>
    </source>
</evidence>
<dbReference type="InterPro" id="IPR012614">
    <property type="entry name" value="SASP_SspP"/>
</dbReference>
<dbReference type="RefSeq" id="WP_091270665.1">
    <property type="nucleotide sequence ID" value="NZ_FNDK01000001.1"/>
</dbReference>
<evidence type="ECO:0000256" key="2">
    <source>
        <dbReference type="SAM" id="MobiDB-lite"/>
    </source>
</evidence>
<dbReference type="AlphaFoldDB" id="A0A1G7Z3H9"/>
<protein>
    <submittedName>
        <fullName evidence="3">Small acid-soluble spore protein P (Minor)</fullName>
    </submittedName>
</protein>
<proteinExistence type="predicted"/>
<feature type="compositionally biased region" description="Basic residues" evidence="2">
    <location>
        <begin position="33"/>
        <end position="51"/>
    </location>
</feature>
<dbReference type="Pfam" id="PF08179">
    <property type="entry name" value="SspP"/>
    <property type="match status" value="1"/>
</dbReference>
<evidence type="ECO:0000313" key="3">
    <source>
        <dbReference type="EMBL" id="SDH03187.1"/>
    </source>
</evidence>
<dbReference type="GO" id="GO:0030435">
    <property type="term" value="P:sporulation resulting in formation of a cellular spore"/>
    <property type="evidence" value="ECO:0007669"/>
    <property type="project" value="UniProtKB-KW"/>
</dbReference>
<keyword evidence="4" id="KW-1185">Reference proteome</keyword>
<evidence type="ECO:0000256" key="1">
    <source>
        <dbReference type="ARBA" id="ARBA00022969"/>
    </source>
</evidence>
<keyword evidence="1" id="KW-0749">Sporulation</keyword>
<dbReference type="OrthoDB" id="2691914at2"/>
<sequence length="51" mass="5841">MAKQNPKGPKQQEKVQLPQSPKQPYGEPLSGSHKVKNRNHTRQKKHASHDM</sequence>
<feature type="region of interest" description="Disordered" evidence="2">
    <location>
        <begin position="1"/>
        <end position="51"/>
    </location>
</feature>
<reference evidence="3 4" key="1">
    <citation type="submission" date="2016-10" db="EMBL/GenBank/DDBJ databases">
        <authorList>
            <person name="de Groot N.N."/>
        </authorList>
    </citation>
    <scope>NUCLEOTIDE SEQUENCE [LARGE SCALE GENOMIC DNA]</scope>
    <source>
        <strain evidence="3 4">DSM 21632</strain>
    </source>
</reference>
<accession>A0A1G7Z3H9</accession>
<dbReference type="STRING" id="568899.SAMN05192534_101385"/>